<dbReference type="STRING" id="1802559.A2372_03225"/>
<dbReference type="EMBL" id="MGIT01000001">
    <property type="protein sequence ID" value="OGM93370.1"/>
    <property type="molecule type" value="Genomic_DNA"/>
</dbReference>
<dbReference type="SUPFAM" id="SSF102405">
    <property type="entry name" value="MCP/YpsA-like"/>
    <property type="match status" value="1"/>
</dbReference>
<dbReference type="InterPro" id="IPR041614">
    <property type="entry name" value="DprA_WH"/>
</dbReference>
<dbReference type="PANTHER" id="PTHR43022">
    <property type="entry name" value="PROTEIN SMF"/>
    <property type="match status" value="1"/>
</dbReference>
<name>A0A1F8DXV7_9BACT</name>
<organism evidence="4 5">
    <name type="scientific">Candidatus Wolfebacteria bacterium RIFOXYB1_FULL_54_12</name>
    <dbReference type="NCBI Taxonomy" id="1802559"/>
    <lineage>
        <taxon>Bacteria</taxon>
        <taxon>Candidatus Wolfeibacteriota</taxon>
    </lineage>
</organism>
<comment type="caution">
    <text evidence="4">The sequence shown here is derived from an EMBL/GenBank/DDBJ whole genome shotgun (WGS) entry which is preliminary data.</text>
</comment>
<sequence length="291" mass="30924">MKKIIGHVSFDDSRYPALLKEIPDPPTRLFCRGQLPHPDSICIAIIGTRKATTQGKAMAQRIARDLAASGIVIVSGLAMGIDTVAHKGALEASGKTIAVLANGLDNVYPAQNTSLANDLLAHGGAILSEYPAGTPAYPNQFLERNRIVSGLCVATIVVEAPERSGTLATARFALEQGREVFVVPGPADHPNYIGSHRLVRDGARLVTAASDIYEDLGIDPKPQPSPQQFLFAQEATPVEQAIMETLTVAGKPLSIDKIAELTTMEARAINAALASLVMAELVKETEHGYSI</sequence>
<accession>A0A1F8DXV7</accession>
<dbReference type="Gene3D" id="1.10.10.10">
    <property type="entry name" value="Winged helix-like DNA-binding domain superfamily/Winged helix DNA-binding domain"/>
    <property type="match status" value="1"/>
</dbReference>
<evidence type="ECO:0000313" key="4">
    <source>
        <dbReference type="EMBL" id="OGM93370.1"/>
    </source>
</evidence>
<proteinExistence type="inferred from homology"/>
<dbReference type="Gene3D" id="3.40.50.450">
    <property type="match status" value="1"/>
</dbReference>
<reference evidence="4 5" key="1">
    <citation type="journal article" date="2016" name="Nat. Commun.">
        <title>Thousands of microbial genomes shed light on interconnected biogeochemical processes in an aquifer system.</title>
        <authorList>
            <person name="Anantharaman K."/>
            <person name="Brown C.T."/>
            <person name="Hug L.A."/>
            <person name="Sharon I."/>
            <person name="Castelle C.J."/>
            <person name="Probst A.J."/>
            <person name="Thomas B.C."/>
            <person name="Singh A."/>
            <person name="Wilkins M.J."/>
            <person name="Karaoz U."/>
            <person name="Brodie E.L."/>
            <person name="Williams K.H."/>
            <person name="Hubbard S.S."/>
            <person name="Banfield J.F."/>
        </authorList>
    </citation>
    <scope>NUCLEOTIDE SEQUENCE [LARGE SCALE GENOMIC DNA]</scope>
</reference>
<evidence type="ECO:0000259" key="2">
    <source>
        <dbReference type="Pfam" id="PF02481"/>
    </source>
</evidence>
<evidence type="ECO:0000313" key="5">
    <source>
        <dbReference type="Proteomes" id="UP000176422"/>
    </source>
</evidence>
<protein>
    <submittedName>
        <fullName evidence="4">DNA protecting protein DprA</fullName>
    </submittedName>
</protein>
<feature type="domain" description="Smf/DprA SLOG" evidence="2">
    <location>
        <begin position="8"/>
        <end position="216"/>
    </location>
</feature>
<dbReference type="NCBIfam" id="TIGR00732">
    <property type="entry name" value="dprA"/>
    <property type="match status" value="1"/>
</dbReference>
<evidence type="ECO:0000256" key="1">
    <source>
        <dbReference type="ARBA" id="ARBA00006525"/>
    </source>
</evidence>
<dbReference type="PANTHER" id="PTHR43022:SF1">
    <property type="entry name" value="PROTEIN SMF"/>
    <property type="match status" value="1"/>
</dbReference>
<dbReference type="Pfam" id="PF02481">
    <property type="entry name" value="DNA_processg_A"/>
    <property type="match status" value="1"/>
</dbReference>
<comment type="similarity">
    <text evidence="1">Belongs to the DprA/Smf family.</text>
</comment>
<dbReference type="Proteomes" id="UP000176422">
    <property type="component" value="Unassembled WGS sequence"/>
</dbReference>
<evidence type="ECO:0000259" key="3">
    <source>
        <dbReference type="Pfam" id="PF17782"/>
    </source>
</evidence>
<dbReference type="InterPro" id="IPR036388">
    <property type="entry name" value="WH-like_DNA-bd_sf"/>
</dbReference>
<dbReference type="Pfam" id="PF17782">
    <property type="entry name" value="WHD_DprA"/>
    <property type="match status" value="1"/>
</dbReference>
<dbReference type="InterPro" id="IPR057666">
    <property type="entry name" value="DrpA_SLOG"/>
</dbReference>
<feature type="domain" description="DprA winged helix" evidence="3">
    <location>
        <begin position="232"/>
        <end position="283"/>
    </location>
</feature>
<gene>
    <name evidence="4" type="ORF">A2372_03225</name>
</gene>
<dbReference type="InterPro" id="IPR003488">
    <property type="entry name" value="DprA"/>
</dbReference>
<dbReference type="AlphaFoldDB" id="A0A1F8DXV7"/>
<dbReference type="GO" id="GO:0009294">
    <property type="term" value="P:DNA-mediated transformation"/>
    <property type="evidence" value="ECO:0007669"/>
    <property type="project" value="InterPro"/>
</dbReference>